<feature type="domain" description="LpxI N-terminal" evidence="2">
    <location>
        <begin position="8"/>
        <end position="136"/>
    </location>
</feature>
<feature type="domain" description="LpxI C-terminal" evidence="1">
    <location>
        <begin position="140"/>
        <end position="268"/>
    </location>
</feature>
<evidence type="ECO:0008006" key="4">
    <source>
        <dbReference type="Google" id="ProtNLM"/>
    </source>
</evidence>
<dbReference type="Pfam" id="PF06230">
    <property type="entry name" value="LpxI_C"/>
    <property type="match status" value="1"/>
</dbReference>
<dbReference type="InterPro" id="IPR053174">
    <property type="entry name" value="LpxI"/>
</dbReference>
<dbReference type="Pfam" id="PF17930">
    <property type="entry name" value="LpxI_N"/>
    <property type="match status" value="1"/>
</dbReference>
<dbReference type="PANTHER" id="PTHR39962:SF1">
    <property type="entry name" value="LPXI FAMILY PROTEIN"/>
    <property type="match status" value="1"/>
</dbReference>
<evidence type="ECO:0000259" key="2">
    <source>
        <dbReference type="Pfam" id="PF17930"/>
    </source>
</evidence>
<dbReference type="InterPro" id="IPR010415">
    <property type="entry name" value="LpxI_C"/>
</dbReference>
<evidence type="ECO:0000313" key="3">
    <source>
        <dbReference type="EMBL" id="SVA32374.1"/>
    </source>
</evidence>
<dbReference type="InterPro" id="IPR043167">
    <property type="entry name" value="LpxI_C_sf"/>
</dbReference>
<dbReference type="InterPro" id="IPR041255">
    <property type="entry name" value="LpxI_N"/>
</dbReference>
<reference evidence="3" key="1">
    <citation type="submission" date="2018-05" db="EMBL/GenBank/DDBJ databases">
        <authorList>
            <person name="Lanie J.A."/>
            <person name="Ng W.-L."/>
            <person name="Kazmierczak K.M."/>
            <person name="Andrzejewski T.M."/>
            <person name="Davidsen T.M."/>
            <person name="Wayne K.J."/>
            <person name="Tettelin H."/>
            <person name="Glass J.I."/>
            <person name="Rusch D."/>
            <person name="Podicherti R."/>
            <person name="Tsui H.-C.T."/>
            <person name="Winkler M.E."/>
        </authorList>
    </citation>
    <scope>NUCLEOTIDE SEQUENCE</scope>
</reference>
<dbReference type="EMBL" id="UINC01007268">
    <property type="protein sequence ID" value="SVA32374.1"/>
    <property type="molecule type" value="Genomic_DNA"/>
</dbReference>
<dbReference type="Gene3D" id="3.40.140.80">
    <property type="match status" value="1"/>
</dbReference>
<gene>
    <name evidence="3" type="ORF">METZ01_LOCUS85228</name>
</gene>
<proteinExistence type="predicted"/>
<protein>
    <recommendedName>
        <fullName evidence="4">LpxI C-terminal domain-containing protein</fullName>
    </recommendedName>
</protein>
<dbReference type="AlphaFoldDB" id="A0A381UWR4"/>
<name>A0A381UWR4_9ZZZZ</name>
<dbReference type="PANTHER" id="PTHR39962">
    <property type="entry name" value="BLL4848 PROTEIN"/>
    <property type="match status" value="1"/>
</dbReference>
<dbReference type="Gene3D" id="3.40.50.20">
    <property type="match status" value="1"/>
</dbReference>
<sequence length="271" mass="29970">MPSNPTKKIGLIAGAGEIPIYFARKASLNGTRLISIGFSDEIQSSLFPYSEKCYSFGIGQPNKILDTLKKNDVEDLLILGKVDKSVIYKLQLPDLKFIKFLKNNISHEDKVLLLGMIEELEKEGIRVLSQKDFLSEIYPKKGVLTHRKPSPKELEDIKFGFPIARKLADMEIGQTLVIKNKSVIAVEAFEGTDKAIQRGCELAKGNCVVIKVSRTNQDYRYDSPGIGPQTIKTLIAGGASVLALEAERVMAVEQEQVLKMADEAKVVVAFV</sequence>
<accession>A0A381UWR4</accession>
<organism evidence="3">
    <name type="scientific">marine metagenome</name>
    <dbReference type="NCBI Taxonomy" id="408172"/>
    <lineage>
        <taxon>unclassified sequences</taxon>
        <taxon>metagenomes</taxon>
        <taxon>ecological metagenomes</taxon>
    </lineage>
</organism>
<evidence type="ECO:0000259" key="1">
    <source>
        <dbReference type="Pfam" id="PF06230"/>
    </source>
</evidence>